<proteinExistence type="predicted"/>
<dbReference type="CDD" id="cd12108">
    <property type="entry name" value="Hr-like"/>
    <property type="match status" value="1"/>
</dbReference>
<name>A0A6J4LSI0_9ACTN</name>
<dbReference type="AlphaFoldDB" id="A0A6J4LSI0"/>
<accession>A0A6J4LSI0</accession>
<dbReference type="Pfam" id="PF01814">
    <property type="entry name" value="Hemerythrin"/>
    <property type="match status" value="1"/>
</dbReference>
<dbReference type="EMBL" id="CADCUD010000126">
    <property type="protein sequence ID" value="CAA9340421.1"/>
    <property type="molecule type" value="Genomic_DNA"/>
</dbReference>
<gene>
    <name evidence="2" type="ORF">AVDCRST_MAG46-1976</name>
</gene>
<reference evidence="2" key="1">
    <citation type="submission" date="2020-02" db="EMBL/GenBank/DDBJ databases">
        <authorList>
            <person name="Meier V. D."/>
        </authorList>
    </citation>
    <scope>NUCLEOTIDE SEQUENCE</scope>
    <source>
        <strain evidence="2">AVDCRST_MAG46</strain>
    </source>
</reference>
<dbReference type="Gene3D" id="1.20.120.520">
    <property type="entry name" value="nmb1532 protein domain like"/>
    <property type="match status" value="1"/>
</dbReference>
<protein>
    <recommendedName>
        <fullName evidence="1">Hemerythrin-like domain-containing protein</fullName>
    </recommendedName>
</protein>
<feature type="domain" description="Hemerythrin-like" evidence="1">
    <location>
        <begin position="20"/>
        <end position="136"/>
    </location>
</feature>
<dbReference type="InterPro" id="IPR012312">
    <property type="entry name" value="Hemerythrin-like"/>
</dbReference>
<organism evidence="2">
    <name type="scientific">uncultured Nocardioidaceae bacterium</name>
    <dbReference type="NCBI Taxonomy" id="253824"/>
    <lineage>
        <taxon>Bacteria</taxon>
        <taxon>Bacillati</taxon>
        <taxon>Actinomycetota</taxon>
        <taxon>Actinomycetes</taxon>
        <taxon>Propionibacteriales</taxon>
        <taxon>Nocardioidaceae</taxon>
        <taxon>environmental samples</taxon>
    </lineage>
</organism>
<evidence type="ECO:0000259" key="1">
    <source>
        <dbReference type="Pfam" id="PF01814"/>
    </source>
</evidence>
<evidence type="ECO:0000313" key="2">
    <source>
        <dbReference type="EMBL" id="CAA9340421.1"/>
    </source>
</evidence>
<sequence length="146" mass="16317">MYREELARVQGLLDQVANGHVEALELRGMVADLTMRRTYASLGAFCERFCHAVEMHHRIEDAHLFPALRDIGDGLGDVIDRLSEEHEVIAALLSELDERAVALVEDLDSLPAVRQGLDRLAEALLSHLAYEEEQLVDPLGRFGVMV</sequence>